<organism evidence="1 2">
    <name type="scientific">Phytophthora nicotianae (strain INRA-310)</name>
    <name type="common">Phytophthora parasitica</name>
    <dbReference type="NCBI Taxonomy" id="761204"/>
    <lineage>
        <taxon>Eukaryota</taxon>
        <taxon>Sar</taxon>
        <taxon>Stramenopiles</taxon>
        <taxon>Oomycota</taxon>
        <taxon>Peronosporomycetes</taxon>
        <taxon>Peronosporales</taxon>
        <taxon>Peronosporaceae</taxon>
        <taxon>Phytophthora</taxon>
    </lineage>
</organism>
<dbReference type="GeneID" id="20189361"/>
<gene>
    <name evidence="1" type="ORF">PPTG_20762</name>
</gene>
<dbReference type="EMBL" id="KI669561">
    <property type="protein sequence ID" value="ETN24164.1"/>
    <property type="molecule type" value="Genomic_DNA"/>
</dbReference>
<reference evidence="2" key="1">
    <citation type="submission" date="2011-12" db="EMBL/GenBank/DDBJ databases">
        <authorList>
            <consortium name="The Broad Institute Genome Sequencing Platform"/>
            <person name="Russ C."/>
            <person name="Tyler B."/>
            <person name="Panabieres F."/>
            <person name="Shan W."/>
            <person name="Tripathy S."/>
            <person name="Grunwald N."/>
            <person name="Machado M."/>
            <person name="Young S.K."/>
            <person name="Zeng Q."/>
            <person name="Gargeya S."/>
            <person name="Fitzgerald M."/>
            <person name="Haas B."/>
            <person name="Abouelleil A."/>
            <person name="Alvarado L."/>
            <person name="Arachchi H.M."/>
            <person name="Berlin A."/>
            <person name="Chapman S.B."/>
            <person name="Gearin G."/>
            <person name="Goldberg J."/>
            <person name="Griggs A."/>
            <person name="Gujja S."/>
            <person name="Hansen M."/>
            <person name="Heiman D."/>
            <person name="Howarth C."/>
            <person name="Larimer J."/>
            <person name="Lui A."/>
            <person name="MacDonald P.J.P."/>
            <person name="McCowen C."/>
            <person name="Montmayeur A."/>
            <person name="Murphy C."/>
            <person name="Neiman D."/>
            <person name="Pearson M."/>
            <person name="Priest M."/>
            <person name="Roberts A."/>
            <person name="Saif S."/>
            <person name="Shea T."/>
            <person name="Sisk P."/>
            <person name="Stolte C."/>
            <person name="Sykes S."/>
            <person name="Wortman J."/>
            <person name="Nusbaum C."/>
            <person name="Birren B."/>
        </authorList>
    </citation>
    <scope>NUCLEOTIDE SEQUENCE [LARGE SCALE GENOMIC DNA]</scope>
    <source>
        <strain evidence="2">INRA-310</strain>
    </source>
</reference>
<protein>
    <submittedName>
        <fullName evidence="1">Uncharacterized protein</fullName>
    </submittedName>
</protein>
<name>W2RHM3_PHYN3</name>
<dbReference type="Proteomes" id="UP000018817">
    <property type="component" value="Unassembled WGS sequence"/>
</dbReference>
<dbReference type="VEuPathDB" id="FungiDB:PPTG_20762"/>
<accession>W2RHM3</accession>
<evidence type="ECO:0000313" key="1">
    <source>
        <dbReference type="EMBL" id="ETN24164.1"/>
    </source>
</evidence>
<evidence type="ECO:0000313" key="2">
    <source>
        <dbReference type="Proteomes" id="UP000018817"/>
    </source>
</evidence>
<proteinExistence type="predicted"/>
<dbReference type="RefSeq" id="XP_008891208.1">
    <property type="nucleotide sequence ID" value="XM_008892960.1"/>
</dbReference>
<reference evidence="1 2" key="2">
    <citation type="submission" date="2013-11" db="EMBL/GenBank/DDBJ databases">
        <title>The Genome Sequence of Phytophthora parasitica INRA-310.</title>
        <authorList>
            <consortium name="The Broad Institute Genomics Platform"/>
            <person name="Russ C."/>
            <person name="Tyler B."/>
            <person name="Panabieres F."/>
            <person name="Shan W."/>
            <person name="Tripathy S."/>
            <person name="Grunwald N."/>
            <person name="Machado M."/>
            <person name="Johnson C.S."/>
            <person name="Arredondo F."/>
            <person name="Hong C."/>
            <person name="Coffey M."/>
            <person name="Young S.K."/>
            <person name="Zeng Q."/>
            <person name="Gargeya S."/>
            <person name="Fitzgerald M."/>
            <person name="Abouelleil A."/>
            <person name="Alvarado L."/>
            <person name="Chapman S.B."/>
            <person name="Gainer-Dewar J."/>
            <person name="Goldberg J."/>
            <person name="Griggs A."/>
            <person name="Gujja S."/>
            <person name="Hansen M."/>
            <person name="Howarth C."/>
            <person name="Imamovic A."/>
            <person name="Ireland A."/>
            <person name="Larimer J."/>
            <person name="McCowan C."/>
            <person name="Murphy C."/>
            <person name="Pearson M."/>
            <person name="Poon T.W."/>
            <person name="Priest M."/>
            <person name="Roberts A."/>
            <person name="Saif S."/>
            <person name="Shea T."/>
            <person name="Sykes S."/>
            <person name="Wortman J."/>
            <person name="Nusbaum C."/>
            <person name="Birren B."/>
        </authorList>
    </citation>
    <scope>NUCLEOTIDE SEQUENCE [LARGE SCALE GENOMIC DNA]</scope>
    <source>
        <strain evidence="1 2">INRA-310</strain>
    </source>
</reference>
<sequence>MLYWRKRVTPASSEICMISVEATAGLSVSFVNLFTTKHSQELPSLMVRS</sequence>
<dbReference type="AlphaFoldDB" id="W2RHM3"/>